<dbReference type="HOGENOM" id="CLU_2600448_0_0_9"/>
<dbReference type="AlphaFoldDB" id="A6BES2"/>
<evidence type="ECO:0000313" key="1">
    <source>
        <dbReference type="EMBL" id="EDM64111.1"/>
    </source>
</evidence>
<evidence type="ECO:0000313" key="2">
    <source>
        <dbReference type="Proteomes" id="UP000004016"/>
    </source>
</evidence>
<name>A6BES2_9FIRM</name>
<comment type="caution">
    <text evidence="1">The sequence shown here is derived from an EMBL/GenBank/DDBJ whole genome shotgun (WGS) entry which is preliminary data.</text>
</comment>
<organism evidence="1 2">
    <name type="scientific">Dorea longicatena DSM 13814</name>
    <dbReference type="NCBI Taxonomy" id="411462"/>
    <lineage>
        <taxon>Bacteria</taxon>
        <taxon>Bacillati</taxon>
        <taxon>Bacillota</taxon>
        <taxon>Clostridia</taxon>
        <taxon>Lachnospirales</taxon>
        <taxon>Lachnospiraceae</taxon>
        <taxon>Dorea</taxon>
    </lineage>
</organism>
<dbReference type="Proteomes" id="UP000004016">
    <property type="component" value="Unassembled WGS sequence"/>
</dbReference>
<dbReference type="EMBL" id="AAXB02000002">
    <property type="protein sequence ID" value="EDM64111.1"/>
    <property type="molecule type" value="Genomic_DNA"/>
</dbReference>
<reference evidence="1 2" key="1">
    <citation type="submission" date="2007-03" db="EMBL/GenBank/DDBJ databases">
        <authorList>
            <person name="Fulton L."/>
            <person name="Clifton S."/>
            <person name="Fulton B."/>
            <person name="Xu J."/>
            <person name="Minx P."/>
            <person name="Pepin K.H."/>
            <person name="Johnson M."/>
            <person name="Thiruvilangam P."/>
            <person name="Bhonagiri V."/>
            <person name="Nash W.E."/>
            <person name="Mardis E.R."/>
            <person name="Wilson R.K."/>
        </authorList>
    </citation>
    <scope>NUCLEOTIDE SEQUENCE [LARGE SCALE GENOMIC DNA]</scope>
    <source>
        <strain evidence="1 2">DSM 13814</strain>
    </source>
</reference>
<proteinExistence type="predicted"/>
<accession>A6BES2</accession>
<gene>
    <name evidence="1" type="ORF">DORLON_00792</name>
</gene>
<protein>
    <submittedName>
        <fullName evidence="1">Uncharacterized protein</fullName>
    </submittedName>
</protein>
<sequence length="79" mass="8946">MELLSTRILKGVFIMARVKNTMNVIQNTEINTYYDASVLNFQEIKRNSKGIFDLIHNSFTFGYAQGMKAAKAEIQRGGV</sequence>
<reference evidence="1 2" key="2">
    <citation type="submission" date="2007-04" db="EMBL/GenBank/DDBJ databases">
        <title>Draft genome sequence of Dorea longicatena (DSM 13814).</title>
        <authorList>
            <person name="Sudarsanam P."/>
            <person name="Ley R."/>
            <person name="Guruge J."/>
            <person name="Turnbaugh P.J."/>
            <person name="Mahowald M."/>
            <person name="Liep D."/>
            <person name="Gordon J."/>
        </authorList>
    </citation>
    <scope>NUCLEOTIDE SEQUENCE [LARGE SCALE GENOMIC DNA]</scope>
    <source>
        <strain evidence="1 2">DSM 13814</strain>
    </source>
</reference>